<evidence type="ECO:0000313" key="2">
    <source>
        <dbReference type="Proteomes" id="UP000011566"/>
    </source>
</evidence>
<accession>M0M2K5</accession>
<reference evidence="1 2" key="1">
    <citation type="journal article" date="2014" name="PLoS Genet.">
        <title>Phylogenetically driven sequencing of extremely halophilic archaea reveals strategies for static and dynamic osmo-response.</title>
        <authorList>
            <person name="Becker E.A."/>
            <person name="Seitzer P.M."/>
            <person name="Tritt A."/>
            <person name="Larsen D."/>
            <person name="Krusor M."/>
            <person name="Yao A.I."/>
            <person name="Wu D."/>
            <person name="Madern D."/>
            <person name="Eisen J.A."/>
            <person name="Darling A.E."/>
            <person name="Facciotti M.T."/>
        </authorList>
    </citation>
    <scope>NUCLEOTIDE SEQUENCE [LARGE SCALE GENOMIC DNA]</scope>
    <source>
        <strain evidence="1 2">100A6</strain>
    </source>
</reference>
<dbReference type="AlphaFoldDB" id="M0M2K5"/>
<keyword evidence="2" id="KW-1185">Reference proteome</keyword>
<gene>
    <name evidence="1" type="ORF">C447_08478</name>
</gene>
<evidence type="ECO:0000313" key="1">
    <source>
        <dbReference type="EMBL" id="EMA38844.1"/>
    </source>
</evidence>
<protein>
    <submittedName>
        <fullName evidence="1">Uncharacterized protein</fullName>
    </submittedName>
</protein>
<dbReference type="Proteomes" id="UP000011566">
    <property type="component" value="Unassembled WGS sequence"/>
</dbReference>
<dbReference type="EMBL" id="AOMB01000023">
    <property type="protein sequence ID" value="EMA38844.1"/>
    <property type="molecule type" value="Genomic_DNA"/>
</dbReference>
<dbReference type="eggNOG" id="arCOG08171">
    <property type="taxonomic scope" value="Archaea"/>
</dbReference>
<comment type="caution">
    <text evidence="1">The sequence shown here is derived from an EMBL/GenBank/DDBJ whole genome shotgun (WGS) entry which is preliminary data.</text>
</comment>
<name>M0M2K5_9EURY</name>
<dbReference type="PATRIC" id="fig|1132509.6.peg.1918"/>
<organism evidence="1 2">
    <name type="scientific">Halococcus hamelinensis 100A6</name>
    <dbReference type="NCBI Taxonomy" id="1132509"/>
    <lineage>
        <taxon>Archaea</taxon>
        <taxon>Methanobacteriati</taxon>
        <taxon>Methanobacteriota</taxon>
        <taxon>Stenosarchaea group</taxon>
        <taxon>Halobacteria</taxon>
        <taxon>Halobacteriales</taxon>
        <taxon>Halococcaceae</taxon>
        <taxon>Halococcus</taxon>
    </lineage>
</organism>
<dbReference type="OrthoDB" id="212428at2157"/>
<sequence length="142" mass="15154">MVANASEILESCFEKQLDHSATAVRLVSESESFSGCQRSSSMVTKHDIRNGIRGGVGRFKREVTASFTKEELGALCAALEITGTTDPVASTATMRQQIRVTVGLADSQEDASDDVFSKRELESIAAAIGVEPVSGDEPDPLF</sequence>
<proteinExistence type="predicted"/>